<dbReference type="AlphaFoldDB" id="A0A516TNY1"/>
<dbReference type="KEGG" id="mkc:kam1_1700"/>
<evidence type="ECO:0000313" key="2">
    <source>
        <dbReference type="Proteomes" id="UP000315925"/>
    </source>
</evidence>
<dbReference type="EMBL" id="CP037899">
    <property type="protein sequence ID" value="QDQ42915.1"/>
    <property type="molecule type" value="Genomic_DNA"/>
</dbReference>
<protein>
    <submittedName>
        <fullName evidence="1">Uncharacterized protein</fullName>
    </submittedName>
</protein>
<evidence type="ECO:0000313" key="1">
    <source>
        <dbReference type="EMBL" id="QDQ42915.1"/>
    </source>
</evidence>
<proteinExistence type="predicted"/>
<organism evidence="1 2">
    <name type="scientific">Methylacidiphilum kamchatkense Kam1</name>
    <dbReference type="NCBI Taxonomy" id="1202785"/>
    <lineage>
        <taxon>Bacteria</taxon>
        <taxon>Pseudomonadati</taxon>
        <taxon>Verrucomicrobiota</taxon>
        <taxon>Methylacidiphilae</taxon>
        <taxon>Methylacidiphilales</taxon>
        <taxon>Methylacidiphilaceae</taxon>
        <taxon>Methylacidiphilum (ex Ratnadevi et al. 2023)</taxon>
    </lineage>
</organism>
<sequence>MNPNPEDKYLDKNPSLFKSIEQKIAAVLNLYKSRPLPGVSKSSLLVDSIWFGLTDVQKKKKEGILKLGKWKIHYRYAPSPYPPN</sequence>
<dbReference type="RefSeq" id="WP_143958363.1">
    <property type="nucleotide sequence ID" value="NZ_CP037899.1"/>
</dbReference>
<reference evidence="2" key="1">
    <citation type="submission" date="2019-03" db="EMBL/GenBank/DDBJ databases">
        <title>Complete genome of Methylacidiphilum kamchatkense Kam1.</title>
        <authorList>
            <person name="Kruse T."/>
            <person name="Murarilal Ratnadevi C."/>
            <person name="Erikstad H.-A."/>
            <person name="Birkeland N.-K."/>
        </authorList>
    </citation>
    <scope>NUCLEOTIDE SEQUENCE [LARGE SCALE GENOMIC DNA]</scope>
    <source>
        <strain evidence="2">kam1</strain>
    </source>
</reference>
<dbReference type="Proteomes" id="UP000315925">
    <property type="component" value="Chromosome"/>
</dbReference>
<name>A0A516TNY1_9BACT</name>
<gene>
    <name evidence="1" type="ORF">kam1_1700</name>
</gene>
<accession>A0A516TNY1</accession>
<dbReference type="STRING" id="1202785.A946_03910"/>